<gene>
    <name evidence="3" type="primary">CEP89</name>
</gene>
<dbReference type="GO" id="GO:0045202">
    <property type="term" value="C:synapse"/>
    <property type="evidence" value="ECO:0007669"/>
    <property type="project" value="GOC"/>
</dbReference>
<dbReference type="GO" id="GO:0005814">
    <property type="term" value="C:centriole"/>
    <property type="evidence" value="ECO:0007669"/>
    <property type="project" value="InterPro"/>
</dbReference>
<accession>A0A6I8N0R3</accession>
<keyword evidence="4" id="KW-1185">Reference proteome</keyword>
<dbReference type="PANTHER" id="PTHR36170:SF1">
    <property type="entry name" value="CENTROSOMAL PROTEIN OF 89 KDA"/>
    <property type="match status" value="1"/>
</dbReference>
<name>A0A6I8N0R3_ORNAN</name>
<feature type="coiled-coil region" evidence="1">
    <location>
        <begin position="307"/>
        <end position="395"/>
    </location>
</feature>
<dbReference type="GO" id="GO:0007268">
    <property type="term" value="P:chemical synaptic transmission"/>
    <property type="evidence" value="ECO:0007669"/>
    <property type="project" value="InterPro"/>
</dbReference>
<proteinExistence type="predicted"/>
<reference evidence="3" key="2">
    <citation type="submission" date="2025-08" db="UniProtKB">
        <authorList>
            <consortium name="Ensembl"/>
        </authorList>
    </citation>
    <scope>IDENTIFICATION</scope>
    <source>
        <strain evidence="3">Glennie</strain>
    </source>
</reference>
<feature type="compositionally biased region" description="Basic and acidic residues" evidence="2">
    <location>
        <begin position="21"/>
        <end position="37"/>
    </location>
</feature>
<feature type="compositionally biased region" description="Gly residues" evidence="2">
    <location>
        <begin position="1"/>
        <end position="12"/>
    </location>
</feature>
<evidence type="ECO:0000256" key="2">
    <source>
        <dbReference type="SAM" id="MobiDB-lite"/>
    </source>
</evidence>
<feature type="region of interest" description="Disordered" evidence="2">
    <location>
        <begin position="108"/>
        <end position="130"/>
    </location>
</feature>
<sequence length="787" mass="90151">MRRAIVGGGGRSSGRKRPRLRGRDGGEGARRGRRELSPPRPFVAEMPLPFRRSRRVQFKHIAHGLVPAATLAPRPAVPRTPPPRSPNPSPERPRSALAAAILVTTLTGRTVAIPQPRQRSRSESDTTYLEQDSLIEPYATVTELRFGENLASGQSKRSSLPSPETTGFDEDEDVETYLSDGNGQPISPSTQTEVKSCTNDPLYAVPHKKKEKTAGSLGVDCKENGISSEEDEFPGLPSQPQNTAVKAEDMHPVLILEDGELPAEKLLTDKPPPSPDVAGRKRQDRLHLTKDKFQELKQENRCLASINQSMALELKELKLQMKELQTKFKKIGKENGNPKETEMNPHEEGEVAELLSLRQQAQELVDENDNLKRMVHRLNVELSRYQTKFRQLSEEEIVKIEGLPMEGPPPPWLLDMKYLSPLLLAYEDRMKEKDDLNVTLEEEMRMIRIQVEEVIKENEELHKQLIKRSPITSKEWRQLQSQAELVLEENGVLLKQLEIHQAKVKEIQPEHDQKVSELTKQLVLLEAKQQRQEKELTENQEQLEMLQSKCQELKTHLDGRIALDVHTKTVNELKRRSQKKINHLKQQVEKAMEKEVEAHQYLANLIGLAENITQERDHLIQLAKCLESEKLGVINKIMEGNIRLGKLEEKVKVYKRKAAVKLGNINLRMTEQEEDFAGKTAQYQREMKHLQWLLQDKQQTLDEVLQQKREIEGELEVVWESTSKENRRMKELLHASLQKTDMWKTVKVNESCLDEIPSRDFIFGHDVSYCDIKPSPNNHHSQKEPLN</sequence>
<feature type="region of interest" description="Disordered" evidence="2">
    <location>
        <begin position="1"/>
        <end position="48"/>
    </location>
</feature>
<feature type="compositionally biased region" description="Polar residues" evidence="2">
    <location>
        <begin position="151"/>
        <end position="165"/>
    </location>
</feature>
<keyword evidence="1" id="KW-0175">Coiled coil</keyword>
<evidence type="ECO:0000313" key="4">
    <source>
        <dbReference type="Proteomes" id="UP000002279"/>
    </source>
</evidence>
<feature type="compositionally biased region" description="Polar residues" evidence="2">
    <location>
        <begin position="179"/>
        <end position="195"/>
    </location>
</feature>
<feature type="coiled-coil region" evidence="1">
    <location>
        <begin position="423"/>
        <end position="464"/>
    </location>
</feature>
<feature type="region of interest" description="Disordered" evidence="2">
    <location>
        <begin position="149"/>
        <end position="195"/>
    </location>
</feature>
<reference evidence="3 4" key="1">
    <citation type="journal article" date="2008" name="Nature">
        <title>Genome analysis of the platypus reveals unique signatures of evolution.</title>
        <authorList>
            <person name="Warren W.C."/>
            <person name="Hillier L.W."/>
            <person name="Marshall Graves J.A."/>
            <person name="Birney E."/>
            <person name="Ponting C.P."/>
            <person name="Grutzner F."/>
            <person name="Belov K."/>
            <person name="Miller W."/>
            <person name="Clarke L."/>
            <person name="Chinwalla A.T."/>
            <person name="Yang S.P."/>
            <person name="Heger A."/>
            <person name="Locke D.P."/>
            <person name="Miethke P."/>
            <person name="Waters P.D."/>
            <person name="Veyrunes F."/>
            <person name="Fulton L."/>
            <person name="Fulton B."/>
            <person name="Graves T."/>
            <person name="Wallis J."/>
            <person name="Puente X.S."/>
            <person name="Lopez-Otin C."/>
            <person name="Ordonez G.R."/>
            <person name="Eichler E.E."/>
            <person name="Chen L."/>
            <person name="Cheng Z."/>
            <person name="Deakin J.E."/>
            <person name="Alsop A."/>
            <person name="Thompson K."/>
            <person name="Kirby P."/>
            <person name="Papenfuss A.T."/>
            <person name="Wakefield M.J."/>
            <person name="Olender T."/>
            <person name="Lancet D."/>
            <person name="Huttley G.A."/>
            <person name="Smit A.F."/>
            <person name="Pask A."/>
            <person name="Temple-Smith P."/>
            <person name="Batzer M.A."/>
            <person name="Walker J.A."/>
            <person name="Konkel M.K."/>
            <person name="Harris R.S."/>
            <person name="Whittington C.M."/>
            <person name="Wong E.S."/>
            <person name="Gemmell N.J."/>
            <person name="Buschiazzo E."/>
            <person name="Vargas Jentzsch I.M."/>
            <person name="Merkel A."/>
            <person name="Schmitz J."/>
            <person name="Zemann A."/>
            <person name="Churakov G."/>
            <person name="Kriegs J.O."/>
            <person name="Brosius J."/>
            <person name="Murchison E.P."/>
            <person name="Sachidanandam R."/>
            <person name="Smith C."/>
            <person name="Hannon G.J."/>
            <person name="Tsend-Ayush E."/>
            <person name="McMillan D."/>
            <person name="Attenborough R."/>
            <person name="Rens W."/>
            <person name="Ferguson-Smith M."/>
            <person name="Lefevre C.M."/>
            <person name="Sharp J.A."/>
            <person name="Nicholas K.R."/>
            <person name="Ray D.A."/>
            <person name="Kube M."/>
            <person name="Reinhardt R."/>
            <person name="Pringle T.H."/>
            <person name="Taylor J."/>
            <person name="Jones R.C."/>
            <person name="Nixon B."/>
            <person name="Dacheux J.L."/>
            <person name="Niwa H."/>
            <person name="Sekita Y."/>
            <person name="Huang X."/>
            <person name="Stark A."/>
            <person name="Kheradpour P."/>
            <person name="Kellis M."/>
            <person name="Flicek P."/>
            <person name="Chen Y."/>
            <person name="Webber C."/>
            <person name="Hardison R."/>
            <person name="Nelson J."/>
            <person name="Hallsworth-Pepin K."/>
            <person name="Delehaunty K."/>
            <person name="Markovic C."/>
            <person name="Minx P."/>
            <person name="Feng Y."/>
            <person name="Kremitzki C."/>
            <person name="Mitreva M."/>
            <person name="Glasscock J."/>
            <person name="Wylie T."/>
            <person name="Wohldmann P."/>
            <person name="Thiru P."/>
            <person name="Nhan M.N."/>
            <person name="Pohl C.S."/>
            <person name="Smith S.M."/>
            <person name="Hou S."/>
            <person name="Nefedov M."/>
            <person name="de Jong P.J."/>
            <person name="Renfree M.B."/>
            <person name="Mardis E.R."/>
            <person name="Wilson R.K."/>
        </authorList>
    </citation>
    <scope>NUCLEOTIDE SEQUENCE [LARGE SCALE GENOMIC DNA]</scope>
    <source>
        <strain evidence="3 4">Glennie</strain>
    </source>
</reference>
<evidence type="ECO:0000256" key="1">
    <source>
        <dbReference type="SAM" id="Coils"/>
    </source>
</evidence>
<protein>
    <submittedName>
        <fullName evidence="3">Centrosomal protein 89</fullName>
    </submittedName>
</protein>
<feature type="coiled-coil region" evidence="1">
    <location>
        <begin position="515"/>
        <end position="629"/>
    </location>
</feature>
<dbReference type="GeneTree" id="ENSGT00390000018876"/>
<organism evidence="3 4">
    <name type="scientific">Ornithorhynchus anatinus</name>
    <name type="common">Duckbill platypus</name>
    <dbReference type="NCBI Taxonomy" id="9258"/>
    <lineage>
        <taxon>Eukaryota</taxon>
        <taxon>Metazoa</taxon>
        <taxon>Chordata</taxon>
        <taxon>Craniata</taxon>
        <taxon>Vertebrata</taxon>
        <taxon>Euteleostomi</taxon>
        <taxon>Mammalia</taxon>
        <taxon>Monotremata</taxon>
        <taxon>Ornithorhynchidae</taxon>
        <taxon>Ornithorhynchus</taxon>
    </lineage>
</organism>
<reference evidence="3" key="3">
    <citation type="submission" date="2025-09" db="UniProtKB">
        <authorList>
            <consortium name="Ensembl"/>
        </authorList>
    </citation>
    <scope>IDENTIFICATION</scope>
    <source>
        <strain evidence="3">Glennie</strain>
    </source>
</reference>
<dbReference type="InterPro" id="IPR033545">
    <property type="entry name" value="CEP89"/>
</dbReference>
<dbReference type="PANTHER" id="PTHR36170">
    <property type="entry name" value="CENTROSOMAL PROTEIN OF 89 KDA"/>
    <property type="match status" value="1"/>
</dbReference>
<feature type="region of interest" description="Disordered" evidence="2">
    <location>
        <begin position="67"/>
        <end position="94"/>
    </location>
</feature>
<dbReference type="Bgee" id="ENSOANG00000012728">
    <property type="expression patterns" value="Expressed in testis and 8 other cell types or tissues"/>
</dbReference>
<dbReference type="Proteomes" id="UP000002279">
    <property type="component" value="Chromosome 11"/>
</dbReference>
<dbReference type="Ensembl" id="ENSOANT00000075580.1">
    <property type="protein sequence ID" value="ENSOANP00000034653.1"/>
    <property type="gene ID" value="ENSOANG00000012728.3"/>
</dbReference>
<dbReference type="GO" id="GO:0007005">
    <property type="term" value="P:mitochondrion organization"/>
    <property type="evidence" value="ECO:0007669"/>
    <property type="project" value="InterPro"/>
</dbReference>
<evidence type="ECO:0000313" key="3">
    <source>
        <dbReference type="Ensembl" id="ENSOANP00000034653.1"/>
    </source>
</evidence>
<dbReference type="GO" id="GO:0060271">
    <property type="term" value="P:cilium assembly"/>
    <property type="evidence" value="ECO:0007669"/>
    <property type="project" value="InterPro"/>
</dbReference>
<dbReference type="AlphaFoldDB" id="A0A6I8N0R3"/>
<feature type="compositionally biased region" description="Pro residues" evidence="2">
    <location>
        <begin position="75"/>
        <end position="90"/>
    </location>
</feature>